<keyword evidence="3" id="KW-1185">Reference proteome</keyword>
<name>A0AAV7NAJ1_PLEWA</name>
<evidence type="ECO:0000256" key="1">
    <source>
        <dbReference type="SAM" id="MobiDB-lite"/>
    </source>
</evidence>
<feature type="compositionally biased region" description="Polar residues" evidence="1">
    <location>
        <begin position="33"/>
        <end position="44"/>
    </location>
</feature>
<sequence length="99" mass="10963">MARKHHPGPHLVPVWGPHGSRVHLFFILPRGRTPSTSSDRQQSGGVDPGRPESGAPIQQFRQLFTPRPLRCAARFSSAAHVAVAQLGHRRPPKVRSRLI</sequence>
<comment type="caution">
    <text evidence="2">The sequence shown here is derived from an EMBL/GenBank/DDBJ whole genome shotgun (WGS) entry which is preliminary data.</text>
</comment>
<proteinExistence type="predicted"/>
<feature type="region of interest" description="Disordered" evidence="1">
    <location>
        <begin position="29"/>
        <end position="57"/>
    </location>
</feature>
<evidence type="ECO:0000313" key="3">
    <source>
        <dbReference type="Proteomes" id="UP001066276"/>
    </source>
</evidence>
<organism evidence="2 3">
    <name type="scientific">Pleurodeles waltl</name>
    <name type="common">Iberian ribbed newt</name>
    <dbReference type="NCBI Taxonomy" id="8319"/>
    <lineage>
        <taxon>Eukaryota</taxon>
        <taxon>Metazoa</taxon>
        <taxon>Chordata</taxon>
        <taxon>Craniata</taxon>
        <taxon>Vertebrata</taxon>
        <taxon>Euteleostomi</taxon>
        <taxon>Amphibia</taxon>
        <taxon>Batrachia</taxon>
        <taxon>Caudata</taxon>
        <taxon>Salamandroidea</taxon>
        <taxon>Salamandridae</taxon>
        <taxon>Pleurodelinae</taxon>
        <taxon>Pleurodeles</taxon>
    </lineage>
</organism>
<dbReference type="EMBL" id="JANPWB010000012">
    <property type="protein sequence ID" value="KAJ1112222.1"/>
    <property type="molecule type" value="Genomic_DNA"/>
</dbReference>
<evidence type="ECO:0000313" key="2">
    <source>
        <dbReference type="EMBL" id="KAJ1112222.1"/>
    </source>
</evidence>
<accession>A0AAV7NAJ1</accession>
<reference evidence="2" key="1">
    <citation type="journal article" date="2022" name="bioRxiv">
        <title>Sequencing and chromosome-scale assembly of the giantPleurodeles waltlgenome.</title>
        <authorList>
            <person name="Brown T."/>
            <person name="Elewa A."/>
            <person name="Iarovenko S."/>
            <person name="Subramanian E."/>
            <person name="Araus A.J."/>
            <person name="Petzold A."/>
            <person name="Susuki M."/>
            <person name="Suzuki K.-i.T."/>
            <person name="Hayashi T."/>
            <person name="Toyoda A."/>
            <person name="Oliveira C."/>
            <person name="Osipova E."/>
            <person name="Leigh N.D."/>
            <person name="Simon A."/>
            <person name="Yun M.H."/>
        </authorList>
    </citation>
    <scope>NUCLEOTIDE SEQUENCE</scope>
    <source>
        <strain evidence="2">20211129_DDA</strain>
        <tissue evidence="2">Liver</tissue>
    </source>
</reference>
<dbReference type="Proteomes" id="UP001066276">
    <property type="component" value="Chromosome 8"/>
</dbReference>
<protein>
    <submittedName>
        <fullName evidence="2">Uncharacterized protein</fullName>
    </submittedName>
</protein>
<dbReference type="AlphaFoldDB" id="A0AAV7NAJ1"/>
<gene>
    <name evidence="2" type="ORF">NDU88_000490</name>
</gene>